<reference evidence="2 3" key="1">
    <citation type="submission" date="2018-01" db="EMBL/GenBank/DDBJ databases">
        <title>Whole genome sequencing of Histamine producing bacteria.</title>
        <authorList>
            <person name="Butler K."/>
        </authorList>
    </citation>
    <scope>NUCLEOTIDE SEQUENCE [LARGE SCALE GENOMIC DNA]</scope>
    <source>
        <strain evidence="2 3">DSM 100436</strain>
    </source>
</reference>
<evidence type="ECO:0000313" key="2">
    <source>
        <dbReference type="EMBL" id="PSW18184.1"/>
    </source>
</evidence>
<dbReference type="InterPro" id="IPR044922">
    <property type="entry name" value="DUF2063_N_sf"/>
</dbReference>
<comment type="caution">
    <text evidence="2">The sequence shown here is derived from an EMBL/GenBank/DDBJ whole genome shotgun (WGS) entry which is preliminary data.</text>
</comment>
<dbReference type="Pfam" id="PF09836">
    <property type="entry name" value="DUF2063"/>
    <property type="match status" value="1"/>
</dbReference>
<dbReference type="EMBL" id="PYMA01000012">
    <property type="protein sequence ID" value="PSW18184.1"/>
    <property type="molecule type" value="Genomic_DNA"/>
</dbReference>
<dbReference type="AlphaFoldDB" id="A0A2T3NPH9"/>
<sequence>MMSITLQWNVIFNLMRQNVMHYPPESMQALMQGFADNVRKKPMLSNKDSANYHEFVWGNVHSVVTQTFPLFSENLTEETLQQWVTAFIKESHAIEPEFHHIATEFVRFVQSNNQTLSSQLTSLLEYEWVVFSTEINTNSVPLTTMTLPETLSAQWLSDCVIEVNPTLQLIEVPFQVKGSKVQFNEVEETPQAYAVYRNSVHQVLSQPLKMNDRLILIPLSQYRSVTFESLLSEFNENLSINHIIHWVQHFNQTELIKINKVKS</sequence>
<keyword evidence="3" id="KW-1185">Reference proteome</keyword>
<organism evidence="2 3">
    <name type="scientific">Photobacterium sanctipauli</name>
    <dbReference type="NCBI Taxonomy" id="1342794"/>
    <lineage>
        <taxon>Bacteria</taxon>
        <taxon>Pseudomonadati</taxon>
        <taxon>Pseudomonadota</taxon>
        <taxon>Gammaproteobacteria</taxon>
        <taxon>Vibrionales</taxon>
        <taxon>Vibrionaceae</taxon>
        <taxon>Photobacterium</taxon>
    </lineage>
</organism>
<gene>
    <name evidence="2" type="ORF">C9I98_17545</name>
</gene>
<evidence type="ECO:0000313" key="3">
    <source>
        <dbReference type="Proteomes" id="UP000241771"/>
    </source>
</evidence>
<proteinExistence type="predicted"/>
<dbReference type="Proteomes" id="UP000241771">
    <property type="component" value="Unassembled WGS sequence"/>
</dbReference>
<dbReference type="InterPro" id="IPR018640">
    <property type="entry name" value="DUF2063"/>
</dbReference>
<accession>A0A2T3NPH9</accession>
<protein>
    <recommendedName>
        <fullName evidence="1">Putative DNA-binding domain-containing protein</fullName>
    </recommendedName>
</protein>
<name>A0A2T3NPH9_9GAMM</name>
<feature type="domain" description="Putative DNA-binding" evidence="1">
    <location>
        <begin position="32"/>
        <end position="109"/>
    </location>
</feature>
<dbReference type="Gene3D" id="1.10.150.690">
    <property type="entry name" value="DUF2063"/>
    <property type="match status" value="1"/>
</dbReference>
<evidence type="ECO:0000259" key="1">
    <source>
        <dbReference type="Pfam" id="PF09836"/>
    </source>
</evidence>